<protein>
    <submittedName>
        <fullName evidence="1">Uncharacterized protein</fullName>
    </submittedName>
</protein>
<dbReference type="Proteomes" id="UP001374535">
    <property type="component" value="Chromosome 5"/>
</dbReference>
<evidence type="ECO:0000313" key="1">
    <source>
        <dbReference type="EMBL" id="WVZ11802.1"/>
    </source>
</evidence>
<evidence type="ECO:0000313" key="2">
    <source>
        <dbReference type="Proteomes" id="UP001374535"/>
    </source>
</evidence>
<dbReference type="EMBL" id="CP144696">
    <property type="protein sequence ID" value="WVZ11802.1"/>
    <property type="molecule type" value="Genomic_DNA"/>
</dbReference>
<sequence length="143" mass="16170">MPYSSVALNVLQSLYINRVESSQVSFNHVFGDLVPESDEFLLSELLCHFVIHAYITQDLSRSAPSNSMNVLQRVLDSLVVRNLHTANTSALDAQSLNLHTHLQFMFYCAKHETLIVCGYLWSMRIQNVNGDSIGEARIGYYSE</sequence>
<name>A0AAQ3NM66_VIGMU</name>
<keyword evidence="2" id="KW-1185">Reference proteome</keyword>
<gene>
    <name evidence="1" type="ORF">V8G54_016332</name>
</gene>
<reference evidence="1 2" key="1">
    <citation type="journal article" date="2023" name="Life. Sci Alliance">
        <title>Evolutionary insights into 3D genome organization and epigenetic landscape of Vigna mungo.</title>
        <authorList>
            <person name="Junaid A."/>
            <person name="Singh B."/>
            <person name="Bhatia S."/>
        </authorList>
    </citation>
    <scope>NUCLEOTIDE SEQUENCE [LARGE SCALE GENOMIC DNA]</scope>
    <source>
        <strain evidence="1">Urdbean</strain>
    </source>
</reference>
<organism evidence="1 2">
    <name type="scientific">Vigna mungo</name>
    <name type="common">Black gram</name>
    <name type="synonym">Phaseolus mungo</name>
    <dbReference type="NCBI Taxonomy" id="3915"/>
    <lineage>
        <taxon>Eukaryota</taxon>
        <taxon>Viridiplantae</taxon>
        <taxon>Streptophyta</taxon>
        <taxon>Embryophyta</taxon>
        <taxon>Tracheophyta</taxon>
        <taxon>Spermatophyta</taxon>
        <taxon>Magnoliopsida</taxon>
        <taxon>eudicotyledons</taxon>
        <taxon>Gunneridae</taxon>
        <taxon>Pentapetalae</taxon>
        <taxon>rosids</taxon>
        <taxon>fabids</taxon>
        <taxon>Fabales</taxon>
        <taxon>Fabaceae</taxon>
        <taxon>Papilionoideae</taxon>
        <taxon>50 kb inversion clade</taxon>
        <taxon>NPAAA clade</taxon>
        <taxon>indigoferoid/millettioid clade</taxon>
        <taxon>Phaseoleae</taxon>
        <taxon>Vigna</taxon>
    </lineage>
</organism>
<dbReference type="AlphaFoldDB" id="A0AAQ3NM66"/>
<proteinExistence type="predicted"/>
<accession>A0AAQ3NM66</accession>